<dbReference type="Gene3D" id="3.40.190.80">
    <property type="match status" value="1"/>
</dbReference>
<dbReference type="GO" id="GO:0005886">
    <property type="term" value="C:plasma membrane"/>
    <property type="evidence" value="ECO:0007669"/>
    <property type="project" value="UniProtKB-SubCell"/>
</dbReference>
<dbReference type="Gene3D" id="3.30.540.10">
    <property type="entry name" value="Fructose-1,6-Bisphosphatase, subunit A, domain 1"/>
    <property type="match status" value="1"/>
</dbReference>
<feature type="binding site" evidence="6">
    <location>
        <position position="90"/>
    </location>
    <ligand>
        <name>Mg(2+)</name>
        <dbReference type="ChEBI" id="CHEBI:18420"/>
        <label>1</label>
    </ligand>
</feature>
<evidence type="ECO:0000256" key="4">
    <source>
        <dbReference type="ARBA" id="ARBA00022801"/>
    </source>
</evidence>
<evidence type="ECO:0000313" key="10">
    <source>
        <dbReference type="Proteomes" id="UP000432089"/>
    </source>
</evidence>
<keyword evidence="10" id="KW-1185">Reference proteome</keyword>
<feature type="binding site" evidence="6">
    <location>
        <position position="219"/>
    </location>
    <ligand>
        <name>substrate</name>
    </ligand>
</feature>
<keyword evidence="6 7" id="KW-0460">Magnesium</keyword>
<evidence type="ECO:0000256" key="3">
    <source>
        <dbReference type="ARBA" id="ARBA00022519"/>
    </source>
</evidence>
<dbReference type="GO" id="GO:0008441">
    <property type="term" value="F:3'(2'),5'-bisphosphate nucleotidase activity"/>
    <property type="evidence" value="ECO:0007669"/>
    <property type="project" value="UniProtKB-UniRule"/>
</dbReference>
<comment type="similarity">
    <text evidence="1 6">Belongs to the inositol monophosphatase superfamily. CysQ family.</text>
</comment>
<gene>
    <name evidence="6 9" type="primary">cysQ</name>
    <name evidence="9" type="ORF">F6X38_10700</name>
</gene>
<keyword evidence="3 6" id="KW-0997">Cell inner membrane</keyword>
<sequence>MTAPNLDDFLATMIDAAADAGAIVLAFFEGECAARAKRDGSPVTEADRAAETAIERALRERFPDMPVVAEEAIADGHVPPVLGERFFLVDPLDGTKEFVAGLYDFTVNIALVEDGVPVAGVVFAPAYRELFYGSPAGAFKLRTGDRGERGEAVPIAARAEPEAIIAVVSRSHYSTDTDDFLAGHTLESVVPVGSSLKFCRIAEGMADIYPKLGRTMEWDTAAGHAILAAAGGSVTRIDGSPLVYAKRGVEGEADFANPSFIARGRPDPTAAGEMRAGARSRA</sequence>
<comment type="cofactor">
    <cofactor evidence="6 7">
        <name>Mg(2+)</name>
        <dbReference type="ChEBI" id="CHEBI:18420"/>
    </cofactor>
</comment>
<dbReference type="PRINTS" id="PR00377">
    <property type="entry name" value="IMPHPHTASES"/>
</dbReference>
<dbReference type="InterPro" id="IPR000760">
    <property type="entry name" value="Inositol_monophosphatase-like"/>
</dbReference>
<evidence type="ECO:0000256" key="8">
    <source>
        <dbReference type="SAM" id="MobiDB-lite"/>
    </source>
</evidence>
<comment type="subcellular location">
    <subcellularLocation>
        <location evidence="6">Cell inner membrane</location>
        <topology evidence="6">Peripheral membrane protein</topology>
        <orientation evidence="6">Cytoplasmic side</orientation>
    </subcellularLocation>
</comment>
<feature type="binding site" evidence="7">
    <location>
        <position position="219"/>
    </location>
    <ligand>
        <name>Mg(2+)</name>
        <dbReference type="ChEBI" id="CHEBI:18420"/>
        <label>1</label>
        <note>catalytic</note>
    </ligand>
</feature>
<reference evidence="9 10" key="1">
    <citation type="submission" date="2019-09" db="EMBL/GenBank/DDBJ databases">
        <title>YIM 132180 draft genome.</title>
        <authorList>
            <person name="Zhang K."/>
        </authorList>
    </citation>
    <scope>NUCLEOTIDE SEQUENCE [LARGE SCALE GENOMIC DNA]</scope>
    <source>
        <strain evidence="9 10">YIM 132180</strain>
    </source>
</reference>
<comment type="caution">
    <text evidence="9">The sequence shown here is derived from an EMBL/GenBank/DDBJ whole genome shotgun (WGS) entry which is preliminary data.</text>
</comment>
<feature type="binding site" evidence="6">
    <location>
        <position position="92"/>
    </location>
    <ligand>
        <name>Mg(2+)</name>
        <dbReference type="ChEBI" id="CHEBI:18420"/>
        <label>1</label>
    </ligand>
</feature>
<dbReference type="Pfam" id="PF00459">
    <property type="entry name" value="Inositol_P"/>
    <property type="match status" value="1"/>
</dbReference>
<evidence type="ECO:0000256" key="2">
    <source>
        <dbReference type="ARBA" id="ARBA00022475"/>
    </source>
</evidence>
<dbReference type="InterPro" id="IPR050725">
    <property type="entry name" value="CysQ/Inositol_MonoPase"/>
</dbReference>
<evidence type="ECO:0000313" key="9">
    <source>
        <dbReference type="EMBL" id="KAB0680028.1"/>
    </source>
</evidence>
<feature type="binding site" evidence="6 7">
    <location>
        <position position="90"/>
    </location>
    <ligand>
        <name>Mg(2+)</name>
        <dbReference type="ChEBI" id="CHEBI:18420"/>
        <label>2</label>
    </ligand>
</feature>
<dbReference type="InterPro" id="IPR020550">
    <property type="entry name" value="Inositol_monophosphatase_CS"/>
</dbReference>
<name>A0A7V7PPP4_9HYPH</name>
<proteinExistence type="inferred from homology"/>
<feature type="region of interest" description="Disordered" evidence="8">
    <location>
        <begin position="259"/>
        <end position="282"/>
    </location>
</feature>
<comment type="catalytic activity">
    <reaction evidence="6">
        <text>adenosine 3',5'-bisphosphate + H2O = AMP + phosphate</text>
        <dbReference type="Rhea" id="RHEA:10040"/>
        <dbReference type="ChEBI" id="CHEBI:15377"/>
        <dbReference type="ChEBI" id="CHEBI:43474"/>
        <dbReference type="ChEBI" id="CHEBI:58343"/>
        <dbReference type="ChEBI" id="CHEBI:456215"/>
        <dbReference type="EC" id="3.1.3.7"/>
    </reaction>
</comment>
<dbReference type="NCBIfam" id="TIGR01331">
    <property type="entry name" value="bisphos_cysQ"/>
    <property type="match status" value="1"/>
</dbReference>
<keyword evidence="6 7" id="KW-0479">Metal-binding</keyword>
<evidence type="ECO:0000256" key="7">
    <source>
        <dbReference type="PIRSR" id="PIRSR600760-2"/>
    </source>
</evidence>
<dbReference type="EC" id="3.1.3.7" evidence="6"/>
<dbReference type="PROSITE" id="PS00630">
    <property type="entry name" value="IMP_2"/>
    <property type="match status" value="1"/>
</dbReference>
<dbReference type="AlphaFoldDB" id="A0A7V7PPP4"/>
<feature type="binding site" evidence="7">
    <location>
        <position position="70"/>
    </location>
    <ligand>
        <name>Mg(2+)</name>
        <dbReference type="ChEBI" id="CHEBI:18420"/>
        <label>1</label>
        <note>catalytic</note>
    </ligand>
</feature>
<keyword evidence="5 6" id="KW-0472">Membrane</keyword>
<evidence type="ECO:0000256" key="1">
    <source>
        <dbReference type="ARBA" id="ARBA00005289"/>
    </source>
</evidence>
<dbReference type="HAMAP" id="MF_02095">
    <property type="entry name" value="CysQ"/>
    <property type="match status" value="1"/>
</dbReference>
<feature type="binding site" evidence="6">
    <location>
        <position position="219"/>
    </location>
    <ligand>
        <name>Mg(2+)</name>
        <dbReference type="ChEBI" id="CHEBI:18420"/>
        <label>2</label>
    </ligand>
</feature>
<dbReference type="CDD" id="cd01638">
    <property type="entry name" value="CysQ"/>
    <property type="match status" value="1"/>
</dbReference>
<accession>A0A7V7PPP4</accession>
<organism evidence="9 10">
    <name type="scientific">Plantimonas leprariae</name>
    <dbReference type="NCBI Taxonomy" id="2615207"/>
    <lineage>
        <taxon>Bacteria</taxon>
        <taxon>Pseudomonadati</taxon>
        <taxon>Pseudomonadota</taxon>
        <taxon>Alphaproteobacteria</taxon>
        <taxon>Hyphomicrobiales</taxon>
        <taxon>Aurantimonadaceae</taxon>
        <taxon>Plantimonas</taxon>
    </lineage>
</organism>
<dbReference type="GO" id="GO:0050427">
    <property type="term" value="P:3'-phosphoadenosine 5'-phosphosulfate metabolic process"/>
    <property type="evidence" value="ECO:0007669"/>
    <property type="project" value="TreeGrafter"/>
</dbReference>
<dbReference type="GO" id="GO:0046854">
    <property type="term" value="P:phosphatidylinositol phosphate biosynthetic process"/>
    <property type="evidence" value="ECO:0007669"/>
    <property type="project" value="InterPro"/>
</dbReference>
<evidence type="ECO:0000256" key="6">
    <source>
        <dbReference type="HAMAP-Rule" id="MF_02095"/>
    </source>
</evidence>
<dbReference type="RefSeq" id="WP_150969733.1">
    <property type="nucleotide sequence ID" value="NZ_VZDO01000007.1"/>
</dbReference>
<dbReference type="GO" id="GO:0000103">
    <property type="term" value="P:sulfate assimilation"/>
    <property type="evidence" value="ECO:0007669"/>
    <property type="project" value="TreeGrafter"/>
</dbReference>
<dbReference type="PANTHER" id="PTHR43028">
    <property type="entry name" value="3'(2'),5'-BISPHOSPHATE NUCLEOTIDASE 1"/>
    <property type="match status" value="1"/>
</dbReference>
<keyword evidence="4 6" id="KW-0378">Hydrolase</keyword>
<dbReference type="GO" id="GO:0000287">
    <property type="term" value="F:magnesium ion binding"/>
    <property type="evidence" value="ECO:0007669"/>
    <property type="project" value="UniProtKB-UniRule"/>
</dbReference>
<dbReference type="EMBL" id="VZDO01000007">
    <property type="protein sequence ID" value="KAB0680028.1"/>
    <property type="molecule type" value="Genomic_DNA"/>
</dbReference>
<feature type="binding site" evidence="6 7">
    <location>
        <position position="93"/>
    </location>
    <ligand>
        <name>Mg(2+)</name>
        <dbReference type="ChEBI" id="CHEBI:18420"/>
        <label>2</label>
    </ligand>
</feature>
<dbReference type="PANTHER" id="PTHR43028:SF5">
    <property type="entry name" value="3'(2'),5'-BISPHOSPHATE NUCLEOTIDASE 1"/>
    <property type="match status" value="1"/>
</dbReference>
<dbReference type="SUPFAM" id="SSF56655">
    <property type="entry name" value="Carbohydrate phosphatase"/>
    <property type="match status" value="1"/>
</dbReference>
<feature type="binding site" evidence="6">
    <location>
        <position position="70"/>
    </location>
    <ligand>
        <name>Mg(2+)</name>
        <dbReference type="ChEBI" id="CHEBI:18420"/>
        <label>1</label>
    </ligand>
</feature>
<feature type="binding site" evidence="7">
    <location>
        <position position="92"/>
    </location>
    <ligand>
        <name>Mg(2+)</name>
        <dbReference type="ChEBI" id="CHEBI:18420"/>
        <label>1</label>
        <note>catalytic</note>
    </ligand>
</feature>
<comment type="function">
    <text evidence="6">Converts adenosine-3',5'-bisphosphate (PAP) to AMP.</text>
</comment>
<keyword evidence="2 6" id="KW-1003">Cell membrane</keyword>
<feature type="binding site" evidence="6">
    <location>
        <begin position="92"/>
        <end position="95"/>
    </location>
    <ligand>
        <name>substrate</name>
    </ligand>
</feature>
<protein>
    <recommendedName>
        <fullName evidence="6">3'(2'),5'-bisphosphate nucleotidase CysQ</fullName>
        <ecNumber evidence="6">3.1.3.7</ecNumber>
    </recommendedName>
    <alternativeName>
        <fullName evidence="6">3'(2'),5-bisphosphonucleoside 3'(2')-phosphohydrolase</fullName>
    </alternativeName>
    <alternativeName>
        <fullName evidence="6">3'-phosphoadenosine 5'-phosphate phosphatase</fullName>
        <shortName evidence="6">PAP phosphatase</shortName>
    </alternativeName>
</protein>
<dbReference type="InterPro" id="IPR006240">
    <property type="entry name" value="CysQ"/>
</dbReference>
<dbReference type="Proteomes" id="UP000432089">
    <property type="component" value="Unassembled WGS sequence"/>
</dbReference>
<evidence type="ECO:0000256" key="5">
    <source>
        <dbReference type="ARBA" id="ARBA00023136"/>
    </source>
</evidence>
<feature type="binding site" evidence="6">
    <location>
        <position position="70"/>
    </location>
    <ligand>
        <name>substrate</name>
    </ligand>
</feature>